<proteinExistence type="inferred from homology"/>
<evidence type="ECO:0000256" key="7">
    <source>
        <dbReference type="RuleBase" id="RU361156"/>
    </source>
</evidence>
<keyword evidence="8" id="KW-0472">Membrane</keyword>
<accession>A0A9N9QVK5</accession>
<keyword evidence="8" id="KW-1133">Transmembrane helix</keyword>
<evidence type="ECO:0000256" key="4">
    <source>
        <dbReference type="ARBA" id="ARBA00022729"/>
    </source>
</evidence>
<dbReference type="InterPro" id="IPR001563">
    <property type="entry name" value="Peptidase_S10"/>
</dbReference>
<feature type="transmembrane region" description="Helical" evidence="8">
    <location>
        <begin position="484"/>
        <end position="506"/>
    </location>
</feature>
<dbReference type="EC" id="3.4.16.-" evidence="7"/>
<evidence type="ECO:0000256" key="3">
    <source>
        <dbReference type="ARBA" id="ARBA00022670"/>
    </source>
</evidence>
<evidence type="ECO:0000313" key="10">
    <source>
        <dbReference type="Proteomes" id="UP001153714"/>
    </source>
</evidence>
<dbReference type="OrthoDB" id="443318at2759"/>
<keyword evidence="3 7" id="KW-0645">Protease</keyword>
<keyword evidence="4 7" id="KW-0732">Signal</keyword>
<evidence type="ECO:0000256" key="5">
    <source>
        <dbReference type="ARBA" id="ARBA00022801"/>
    </source>
</evidence>
<keyword evidence="2 7" id="KW-0121">Carboxypeptidase</keyword>
<evidence type="ECO:0000256" key="6">
    <source>
        <dbReference type="ARBA" id="ARBA00023180"/>
    </source>
</evidence>
<evidence type="ECO:0000313" key="9">
    <source>
        <dbReference type="EMBL" id="CAG9784174.1"/>
    </source>
</evidence>
<dbReference type="SUPFAM" id="SSF53474">
    <property type="entry name" value="alpha/beta-Hydrolases"/>
    <property type="match status" value="1"/>
</dbReference>
<protein>
    <recommendedName>
        <fullName evidence="7">Carboxypeptidase</fullName>
        <ecNumber evidence="7">3.4.16.-</ecNumber>
    </recommendedName>
</protein>
<name>A0A9N9QVK5_9NEOP</name>
<dbReference type="Pfam" id="PF00450">
    <property type="entry name" value="Peptidase_S10"/>
    <property type="match status" value="1"/>
</dbReference>
<keyword evidence="8" id="KW-0812">Transmembrane</keyword>
<dbReference type="GO" id="GO:0006508">
    <property type="term" value="P:proteolysis"/>
    <property type="evidence" value="ECO:0007669"/>
    <property type="project" value="UniProtKB-KW"/>
</dbReference>
<organism evidence="9 10">
    <name type="scientific">Diatraea saccharalis</name>
    <name type="common">sugarcane borer</name>
    <dbReference type="NCBI Taxonomy" id="40085"/>
    <lineage>
        <taxon>Eukaryota</taxon>
        <taxon>Metazoa</taxon>
        <taxon>Ecdysozoa</taxon>
        <taxon>Arthropoda</taxon>
        <taxon>Hexapoda</taxon>
        <taxon>Insecta</taxon>
        <taxon>Pterygota</taxon>
        <taxon>Neoptera</taxon>
        <taxon>Endopterygota</taxon>
        <taxon>Lepidoptera</taxon>
        <taxon>Glossata</taxon>
        <taxon>Ditrysia</taxon>
        <taxon>Pyraloidea</taxon>
        <taxon>Crambidae</taxon>
        <taxon>Crambinae</taxon>
        <taxon>Diatraea</taxon>
    </lineage>
</organism>
<dbReference type="GO" id="GO:0004185">
    <property type="term" value="F:serine-type carboxypeptidase activity"/>
    <property type="evidence" value="ECO:0007669"/>
    <property type="project" value="UniProtKB-UniRule"/>
</dbReference>
<dbReference type="InterPro" id="IPR018202">
    <property type="entry name" value="Ser_caboxypep_ser_AS"/>
</dbReference>
<reference evidence="9" key="1">
    <citation type="submission" date="2021-12" db="EMBL/GenBank/DDBJ databases">
        <authorList>
            <person name="King R."/>
        </authorList>
    </citation>
    <scope>NUCLEOTIDE SEQUENCE</scope>
</reference>
<keyword evidence="5 7" id="KW-0378">Hydrolase</keyword>
<comment type="similarity">
    <text evidence="1 7">Belongs to the peptidase S10 family.</text>
</comment>
<dbReference type="PRINTS" id="PR00724">
    <property type="entry name" value="CRBOXYPTASEC"/>
</dbReference>
<evidence type="ECO:0000256" key="8">
    <source>
        <dbReference type="SAM" id="Phobius"/>
    </source>
</evidence>
<dbReference type="InterPro" id="IPR029058">
    <property type="entry name" value="AB_hydrolase_fold"/>
</dbReference>
<evidence type="ECO:0000256" key="2">
    <source>
        <dbReference type="ARBA" id="ARBA00022645"/>
    </source>
</evidence>
<reference evidence="9" key="2">
    <citation type="submission" date="2022-10" db="EMBL/GenBank/DDBJ databases">
        <authorList>
            <consortium name="ENA_rothamsted_submissions"/>
            <consortium name="culmorum"/>
            <person name="King R."/>
        </authorList>
    </citation>
    <scope>NUCLEOTIDE SEQUENCE</scope>
</reference>
<gene>
    <name evidence="9" type="ORF">DIATSA_LOCUS2285</name>
</gene>
<dbReference type="AlphaFoldDB" id="A0A9N9QVK5"/>
<sequence length="533" mass="60124">MMKSLIIISTLFCIATLTTSQSSLNQFPLILTPYIEKNNTDAARSASRVDPTKFLNVSSHSGFLTVDAGKNTNLFFWYFPVADKPLNATPWIVWLQGGPGASSLAGLFLEIGPFQYDKELKLRNSSWSKEYSLLFIDNPVGAGYSFTESNDGYVHNMDECSEQLYGALQQFLEIFPEHRHAPLYLAGESYAGHFIPALAHKILHPPAQLQRSSIKDTSINLMGLMMGSPLIDRRDSVDLASAFYQWGVLDHQGMLAVKPLQEQYKKAVADNNNAEAYKLRNDLLDRITELTYQRQSYNVLTDDVALESFMEFLQRPEIADAIHVGHRRFIFSNSEVHVKLIPDFLVRASSKVEELLEHYKILIFCGQLDLTVPYVPNAEGRRKNWHWSHRDDFLKAPRLPWWFNNSVAGYVKNGGGLTEVLVKGAGHLIPLDKPSQVKEMVSHFIKGIDFPLPTNVKESDIETPPYTDDTNDTTSSTAQSKSGIIASAVLNVILVLIIILGVIYWVRWKKRTETYFYSMVDNSSLEDGVLTMN</sequence>
<feature type="signal peptide" evidence="7">
    <location>
        <begin position="1"/>
        <end position="20"/>
    </location>
</feature>
<dbReference type="InterPro" id="IPR033124">
    <property type="entry name" value="Ser_caboxypep_his_AS"/>
</dbReference>
<evidence type="ECO:0000256" key="1">
    <source>
        <dbReference type="ARBA" id="ARBA00009431"/>
    </source>
</evidence>
<feature type="chain" id="PRO_5040541732" description="Carboxypeptidase" evidence="7">
    <location>
        <begin position="21"/>
        <end position="533"/>
    </location>
</feature>
<dbReference type="Proteomes" id="UP001153714">
    <property type="component" value="Chromosome 12"/>
</dbReference>
<dbReference type="PANTHER" id="PTHR11802">
    <property type="entry name" value="SERINE PROTEASE FAMILY S10 SERINE CARBOXYPEPTIDASE"/>
    <property type="match status" value="1"/>
</dbReference>
<keyword evidence="10" id="KW-1185">Reference proteome</keyword>
<keyword evidence="6" id="KW-0325">Glycoprotein</keyword>
<dbReference type="Gene3D" id="3.40.50.1820">
    <property type="entry name" value="alpha/beta hydrolase"/>
    <property type="match status" value="1"/>
</dbReference>
<dbReference type="PROSITE" id="PS00131">
    <property type="entry name" value="CARBOXYPEPT_SER_SER"/>
    <property type="match status" value="1"/>
</dbReference>
<dbReference type="PANTHER" id="PTHR11802:SF472">
    <property type="entry name" value="SERINE CARBOXYPEPTIDASE CPVL-RELATED"/>
    <property type="match status" value="1"/>
</dbReference>
<dbReference type="EMBL" id="OU893343">
    <property type="protein sequence ID" value="CAG9784174.1"/>
    <property type="molecule type" value="Genomic_DNA"/>
</dbReference>
<dbReference type="PROSITE" id="PS00560">
    <property type="entry name" value="CARBOXYPEPT_SER_HIS"/>
    <property type="match status" value="1"/>
</dbReference>